<dbReference type="PANTHER" id="PTHR43667:SF2">
    <property type="entry name" value="FATTY ACID C-METHYL TRANSFERASE"/>
    <property type="match status" value="1"/>
</dbReference>
<organism evidence="1 2">
    <name type="scientific">Brevibacillus laterosporus LMG 15441</name>
    <dbReference type="NCBI Taxonomy" id="1042163"/>
    <lineage>
        <taxon>Bacteria</taxon>
        <taxon>Bacillati</taxon>
        <taxon>Bacillota</taxon>
        <taxon>Bacilli</taxon>
        <taxon>Bacillales</taxon>
        <taxon>Paenibacillaceae</taxon>
        <taxon>Brevibacillus</taxon>
    </lineage>
</organism>
<dbReference type="EMBL" id="CP007806">
    <property type="protein sequence ID" value="AIG27321.1"/>
    <property type="molecule type" value="Genomic_DNA"/>
</dbReference>
<evidence type="ECO:0000313" key="2">
    <source>
        <dbReference type="Proteomes" id="UP000005850"/>
    </source>
</evidence>
<dbReference type="Proteomes" id="UP000005850">
    <property type="component" value="Chromosome"/>
</dbReference>
<keyword evidence="1" id="KW-0489">Methyltransferase</keyword>
<protein>
    <submittedName>
        <fullName evidence="1">Methyltransferase domain-containing protein</fullName>
    </submittedName>
</protein>
<dbReference type="SUPFAM" id="SSF53335">
    <property type="entry name" value="S-adenosyl-L-methionine-dependent methyltransferases"/>
    <property type="match status" value="1"/>
</dbReference>
<name>A0A075R7D1_BRELA</name>
<dbReference type="GO" id="GO:0008168">
    <property type="term" value="F:methyltransferase activity"/>
    <property type="evidence" value="ECO:0007669"/>
    <property type="project" value="UniProtKB-KW"/>
</dbReference>
<dbReference type="GO" id="GO:0032259">
    <property type="term" value="P:methylation"/>
    <property type="evidence" value="ECO:0007669"/>
    <property type="project" value="UniProtKB-KW"/>
</dbReference>
<keyword evidence="1" id="KW-0808">Transferase</keyword>
<keyword evidence="2" id="KW-1185">Reference proteome</keyword>
<gene>
    <name evidence="1" type="ORF">BRLA_c030090</name>
</gene>
<evidence type="ECO:0000313" key="1">
    <source>
        <dbReference type="EMBL" id="AIG27321.1"/>
    </source>
</evidence>
<dbReference type="eggNOG" id="COG0500">
    <property type="taxonomic scope" value="Bacteria"/>
</dbReference>
<accession>A0A075R7D1</accession>
<dbReference type="KEGG" id="blr:BRLA_c030090"/>
<dbReference type="InterPro" id="IPR050723">
    <property type="entry name" value="CFA/CMAS"/>
</dbReference>
<dbReference type="STRING" id="1042163.BRLA_c030090"/>
<dbReference type="PANTHER" id="PTHR43667">
    <property type="entry name" value="CYCLOPROPANE-FATTY-ACYL-PHOSPHOLIPID SYNTHASE"/>
    <property type="match status" value="1"/>
</dbReference>
<dbReference type="RefSeq" id="WP_003335784.1">
    <property type="nucleotide sequence ID" value="NZ_CP007806.1"/>
</dbReference>
<proteinExistence type="predicted"/>
<reference evidence="1 2" key="1">
    <citation type="journal article" date="2011" name="J. Bacteriol.">
        <title>Genome sequence of Brevibacillus laterosporus LMG 15441, a pathogen of invertebrates.</title>
        <authorList>
            <person name="Djukic M."/>
            <person name="Poehlein A."/>
            <person name="Thurmer A."/>
            <person name="Daniel R."/>
        </authorList>
    </citation>
    <scope>NUCLEOTIDE SEQUENCE [LARGE SCALE GENOMIC DNA]</scope>
    <source>
        <strain evidence="1 2">LMG 15441</strain>
    </source>
</reference>
<dbReference type="InterPro" id="IPR029063">
    <property type="entry name" value="SAM-dependent_MTases_sf"/>
</dbReference>
<dbReference type="CDD" id="cd02440">
    <property type="entry name" value="AdoMet_MTases"/>
    <property type="match status" value="1"/>
</dbReference>
<dbReference type="Gene3D" id="3.40.50.150">
    <property type="entry name" value="Vaccinia Virus protein VP39"/>
    <property type="match status" value="1"/>
</dbReference>
<dbReference type="AlphaFoldDB" id="A0A075R7D1"/>
<dbReference type="Pfam" id="PF13489">
    <property type="entry name" value="Methyltransf_23"/>
    <property type="match status" value="1"/>
</dbReference>
<sequence>MVQGYDNWWQKGNTGDQEMEDSHQEGWKKVIELIDIDDVKNRDVLDFGCNQGGFLRTLYDTTPFYSACGIDLAKKAIGVAKERVNGYPIEYFQTGDATSLERKFHTVISTSVLYLIENIDEHFRMISSVLNDGGVYYASFADQSKNPSFDYMKEQIDQFGATKMQNKTLTEVVDSLIQNGFSVELLKEYTEPVYSVTDYKEFYLSVDDYILSCENSYLIKARKTESNS</sequence>
<dbReference type="HOGENOM" id="CLU_1208839_0_0_9"/>